<dbReference type="Gene3D" id="1.10.20.140">
    <property type="match status" value="1"/>
</dbReference>
<evidence type="ECO:0000256" key="1">
    <source>
        <dbReference type="ARBA" id="ARBA00001946"/>
    </source>
</evidence>
<reference evidence="14 15" key="1">
    <citation type="submission" date="2019-07" db="EMBL/GenBank/DDBJ databases">
        <title>Genomic Encyclopedia of Type Strains, Phase IV (KMG-IV): sequencing the most valuable type-strain genomes for metagenomic binning, comparative biology and taxonomic classification.</title>
        <authorList>
            <person name="Goeker M."/>
        </authorList>
    </citation>
    <scope>NUCLEOTIDE SEQUENCE [LARGE SCALE GENOMIC DNA]</scope>
    <source>
        <strain evidence="14 15">SS015</strain>
    </source>
</reference>
<protein>
    <recommendedName>
        <fullName evidence="10">tRNA dimethylallyltransferase</fullName>
        <ecNumber evidence="10">2.5.1.75</ecNumber>
    </recommendedName>
    <alternativeName>
        <fullName evidence="10">Dimethylallyl diphosphate:tRNA dimethylallyltransferase</fullName>
        <shortName evidence="10">DMAPP:tRNA dimethylallyltransferase</shortName>
        <shortName evidence="10">DMATase</shortName>
    </alternativeName>
    <alternativeName>
        <fullName evidence="10">Isopentenyl-diphosphate:tRNA isopentenyltransferase</fullName>
        <shortName evidence="10">IPP transferase</shortName>
        <shortName evidence="10">IPPT</shortName>
        <shortName evidence="10">IPTase</shortName>
    </alternativeName>
</protein>
<dbReference type="NCBIfam" id="TIGR00174">
    <property type="entry name" value="miaA"/>
    <property type="match status" value="1"/>
</dbReference>
<dbReference type="InterPro" id="IPR018022">
    <property type="entry name" value="IPT"/>
</dbReference>
<keyword evidence="8 10" id="KW-0460">Magnesium</keyword>
<evidence type="ECO:0000256" key="4">
    <source>
        <dbReference type="ARBA" id="ARBA00022679"/>
    </source>
</evidence>
<keyword evidence="6 10" id="KW-0547">Nucleotide-binding</keyword>
<evidence type="ECO:0000256" key="12">
    <source>
        <dbReference type="RuleBase" id="RU003784"/>
    </source>
</evidence>
<feature type="site" description="Interaction with substrate tRNA" evidence="10">
    <location>
        <position position="106"/>
    </location>
</feature>
<comment type="function">
    <text evidence="2 10 12">Catalyzes the transfer of a dimethylallyl group onto the adenine at position 37 in tRNAs that read codons beginning with uridine, leading to the formation of N6-(dimethylallyl)adenosine (i(6)A).</text>
</comment>
<comment type="caution">
    <text evidence="14">The sequence shown here is derived from an EMBL/GenBank/DDBJ whole genome shotgun (WGS) entry which is preliminary data.</text>
</comment>
<dbReference type="Pfam" id="PF01715">
    <property type="entry name" value="IPPT"/>
    <property type="match status" value="1"/>
</dbReference>
<dbReference type="GO" id="GO:0006400">
    <property type="term" value="P:tRNA modification"/>
    <property type="evidence" value="ECO:0007669"/>
    <property type="project" value="TreeGrafter"/>
</dbReference>
<proteinExistence type="inferred from homology"/>
<keyword evidence="7 10" id="KW-0067">ATP-binding</keyword>
<gene>
    <name evidence="10" type="primary">miaA</name>
    <name evidence="14" type="ORF">EDC39_101260</name>
</gene>
<dbReference type="EC" id="2.5.1.75" evidence="10"/>
<name>A0A5D3WQL8_9BACT</name>
<feature type="region of interest" description="Interaction with substrate tRNA" evidence="10">
    <location>
        <begin position="40"/>
        <end position="43"/>
    </location>
</feature>
<dbReference type="PANTHER" id="PTHR11088">
    <property type="entry name" value="TRNA DIMETHYLALLYLTRANSFERASE"/>
    <property type="match status" value="1"/>
</dbReference>
<organism evidence="14 15">
    <name type="scientific">Geothermobacter ehrlichii</name>
    <dbReference type="NCBI Taxonomy" id="213224"/>
    <lineage>
        <taxon>Bacteria</taxon>
        <taxon>Pseudomonadati</taxon>
        <taxon>Thermodesulfobacteriota</taxon>
        <taxon>Desulfuromonadia</taxon>
        <taxon>Desulfuromonadales</taxon>
        <taxon>Geothermobacteraceae</taxon>
        <taxon>Geothermobacter</taxon>
    </lineage>
</organism>
<dbReference type="InterPro" id="IPR027417">
    <property type="entry name" value="P-loop_NTPase"/>
</dbReference>
<dbReference type="GO" id="GO:0005524">
    <property type="term" value="F:ATP binding"/>
    <property type="evidence" value="ECO:0007669"/>
    <property type="project" value="UniProtKB-UniRule"/>
</dbReference>
<evidence type="ECO:0000313" key="15">
    <source>
        <dbReference type="Proteomes" id="UP000324159"/>
    </source>
</evidence>
<evidence type="ECO:0000256" key="13">
    <source>
        <dbReference type="RuleBase" id="RU003785"/>
    </source>
</evidence>
<evidence type="ECO:0000256" key="5">
    <source>
        <dbReference type="ARBA" id="ARBA00022694"/>
    </source>
</evidence>
<dbReference type="AlphaFoldDB" id="A0A5D3WQL8"/>
<evidence type="ECO:0000256" key="8">
    <source>
        <dbReference type="ARBA" id="ARBA00022842"/>
    </source>
</evidence>
<comment type="similarity">
    <text evidence="3 10 13">Belongs to the IPP transferase family.</text>
</comment>
<keyword evidence="4 10" id="KW-0808">Transferase</keyword>
<evidence type="ECO:0000256" key="7">
    <source>
        <dbReference type="ARBA" id="ARBA00022840"/>
    </source>
</evidence>
<evidence type="ECO:0000256" key="3">
    <source>
        <dbReference type="ARBA" id="ARBA00005842"/>
    </source>
</evidence>
<dbReference type="PANTHER" id="PTHR11088:SF60">
    <property type="entry name" value="TRNA DIMETHYLALLYLTRANSFERASE"/>
    <property type="match status" value="1"/>
</dbReference>
<dbReference type="EMBL" id="VNIB01000001">
    <property type="protein sequence ID" value="TYP00100.1"/>
    <property type="molecule type" value="Genomic_DNA"/>
</dbReference>
<evidence type="ECO:0000256" key="2">
    <source>
        <dbReference type="ARBA" id="ARBA00003213"/>
    </source>
</evidence>
<dbReference type="GO" id="GO:0052381">
    <property type="term" value="F:tRNA dimethylallyltransferase activity"/>
    <property type="evidence" value="ECO:0007669"/>
    <property type="project" value="UniProtKB-UniRule"/>
</dbReference>
<dbReference type="HAMAP" id="MF_00185">
    <property type="entry name" value="IPP_trans"/>
    <property type="match status" value="1"/>
</dbReference>
<feature type="binding site" evidence="10">
    <location>
        <begin position="17"/>
        <end position="22"/>
    </location>
    <ligand>
        <name>substrate</name>
    </ligand>
</feature>
<comment type="subunit">
    <text evidence="10">Monomer.</text>
</comment>
<comment type="cofactor">
    <cofactor evidence="1 10">
        <name>Mg(2+)</name>
        <dbReference type="ChEBI" id="CHEBI:18420"/>
    </cofactor>
</comment>
<comment type="caution">
    <text evidence="10">Lacks conserved residue(s) required for the propagation of feature annotation.</text>
</comment>
<dbReference type="Gene3D" id="3.40.50.300">
    <property type="entry name" value="P-loop containing nucleotide triphosphate hydrolases"/>
    <property type="match status" value="1"/>
</dbReference>
<dbReference type="InterPro" id="IPR039657">
    <property type="entry name" value="Dimethylallyltransferase"/>
</dbReference>
<sequence>MDMAAILQPLIVVCGPTACGKTDLCLRLAGHFDLEIVSADSRQVYRTMDIGTAKPEPAVLERVRHHLVDVVDPDEDFTVAHFVEQGRRAIEGIRAASRLPVLAGGTGLYIQALTEGLADVPPADPAFRQKMKRLAQEHGNEWLLERLKRVDPVLGARLRSGDQVRIIRALEVFEQCGRPLSEIQRRHGFSDRPYRLLKIGLAVEREELYRRIELRTEAMFAAGLVDEVRALLDRGYDPALKALNTIGYREVIGYLQGRHSLQEAIERVKRNTRRYAKRQLTWFRRDESINWVDPDREFAKITELIAKFNVP</sequence>
<evidence type="ECO:0000256" key="6">
    <source>
        <dbReference type="ARBA" id="ARBA00022741"/>
    </source>
</evidence>
<evidence type="ECO:0000313" key="14">
    <source>
        <dbReference type="EMBL" id="TYP00100.1"/>
    </source>
</evidence>
<evidence type="ECO:0000256" key="9">
    <source>
        <dbReference type="ARBA" id="ARBA00049563"/>
    </source>
</evidence>
<evidence type="ECO:0000256" key="10">
    <source>
        <dbReference type="HAMAP-Rule" id="MF_00185"/>
    </source>
</evidence>
<feature type="site" description="Interaction with substrate tRNA" evidence="10">
    <location>
        <position position="128"/>
    </location>
</feature>
<comment type="catalytic activity">
    <reaction evidence="9 10 11">
        <text>adenosine(37) in tRNA + dimethylallyl diphosphate = N(6)-dimethylallyladenosine(37) in tRNA + diphosphate</text>
        <dbReference type="Rhea" id="RHEA:26482"/>
        <dbReference type="Rhea" id="RHEA-COMP:10162"/>
        <dbReference type="Rhea" id="RHEA-COMP:10375"/>
        <dbReference type="ChEBI" id="CHEBI:33019"/>
        <dbReference type="ChEBI" id="CHEBI:57623"/>
        <dbReference type="ChEBI" id="CHEBI:74411"/>
        <dbReference type="ChEBI" id="CHEBI:74415"/>
        <dbReference type="EC" id="2.5.1.75"/>
    </reaction>
</comment>
<evidence type="ECO:0000256" key="11">
    <source>
        <dbReference type="RuleBase" id="RU003783"/>
    </source>
</evidence>
<feature type="binding site" evidence="10">
    <location>
        <begin position="15"/>
        <end position="22"/>
    </location>
    <ligand>
        <name>ATP</name>
        <dbReference type="ChEBI" id="CHEBI:30616"/>
    </ligand>
</feature>
<keyword evidence="5 10" id="KW-0819">tRNA processing</keyword>
<dbReference type="SUPFAM" id="SSF52540">
    <property type="entry name" value="P-loop containing nucleoside triphosphate hydrolases"/>
    <property type="match status" value="1"/>
</dbReference>
<keyword evidence="15" id="KW-1185">Reference proteome</keyword>
<dbReference type="Proteomes" id="UP000324159">
    <property type="component" value="Unassembled WGS sequence"/>
</dbReference>
<accession>A0A5D3WQL8</accession>